<gene>
    <name evidence="1" type="ORF">GPUH_LOCUS4279</name>
</gene>
<sequence length="74" mass="8169">VQNAVCDAFQSAECSVEVSPELTEPPFNFAFHALGKVIRLLPHGAAVPKEFYQVSSISVRYSASILIFRARNML</sequence>
<accession>A0A183D6D7</accession>
<reference evidence="1 2" key="2">
    <citation type="submission" date="2018-11" db="EMBL/GenBank/DDBJ databases">
        <authorList>
            <consortium name="Pathogen Informatics"/>
        </authorList>
    </citation>
    <scope>NUCLEOTIDE SEQUENCE [LARGE SCALE GENOMIC DNA]</scope>
</reference>
<protein>
    <submittedName>
        <fullName evidence="3">Mediator of RNA polymerase II transcription subunit 20</fullName>
    </submittedName>
</protein>
<evidence type="ECO:0000313" key="2">
    <source>
        <dbReference type="Proteomes" id="UP000271098"/>
    </source>
</evidence>
<dbReference type="EMBL" id="UYRT01007942">
    <property type="protein sequence ID" value="VDK43926.1"/>
    <property type="molecule type" value="Genomic_DNA"/>
</dbReference>
<reference evidence="3" key="1">
    <citation type="submission" date="2016-06" db="UniProtKB">
        <authorList>
            <consortium name="WormBaseParasite"/>
        </authorList>
    </citation>
    <scope>IDENTIFICATION</scope>
</reference>
<dbReference type="WBParaSite" id="GPUH_0000428501-mRNA-1">
    <property type="protein sequence ID" value="GPUH_0000428501-mRNA-1"/>
    <property type="gene ID" value="GPUH_0000428501"/>
</dbReference>
<organism evidence="3">
    <name type="scientific">Gongylonema pulchrum</name>
    <dbReference type="NCBI Taxonomy" id="637853"/>
    <lineage>
        <taxon>Eukaryota</taxon>
        <taxon>Metazoa</taxon>
        <taxon>Ecdysozoa</taxon>
        <taxon>Nematoda</taxon>
        <taxon>Chromadorea</taxon>
        <taxon>Rhabditida</taxon>
        <taxon>Spirurina</taxon>
        <taxon>Spiruromorpha</taxon>
        <taxon>Spiruroidea</taxon>
        <taxon>Gongylonematidae</taxon>
        <taxon>Gongylonema</taxon>
    </lineage>
</organism>
<proteinExistence type="predicted"/>
<keyword evidence="2" id="KW-1185">Reference proteome</keyword>
<dbReference type="OrthoDB" id="10402334at2759"/>
<evidence type="ECO:0000313" key="3">
    <source>
        <dbReference type="WBParaSite" id="GPUH_0000428501-mRNA-1"/>
    </source>
</evidence>
<name>A0A183D6D7_9BILA</name>
<dbReference type="Proteomes" id="UP000271098">
    <property type="component" value="Unassembled WGS sequence"/>
</dbReference>
<dbReference type="AlphaFoldDB" id="A0A183D6D7"/>
<evidence type="ECO:0000313" key="1">
    <source>
        <dbReference type="EMBL" id="VDK43926.1"/>
    </source>
</evidence>